<feature type="region of interest" description="Disordered" evidence="1">
    <location>
        <begin position="28"/>
        <end position="58"/>
    </location>
</feature>
<accession>C0P9W2</accession>
<reference evidence="2" key="1">
    <citation type="journal article" date="2009" name="PLoS Genet.">
        <title>Sequencing, mapping, and analysis of 27,455 maize full-length cDNAs.</title>
        <authorList>
            <person name="Soderlund C."/>
            <person name="Descour A."/>
            <person name="Kudrna D."/>
            <person name="Bomhoff M."/>
            <person name="Boyd L."/>
            <person name="Currie J."/>
            <person name="Angelova A."/>
            <person name="Collura K."/>
            <person name="Wissotski M."/>
            <person name="Ashley E."/>
            <person name="Morrow D."/>
            <person name="Fernandes J."/>
            <person name="Walbot V."/>
            <person name="Yu Y."/>
        </authorList>
    </citation>
    <scope>NUCLEOTIDE SEQUENCE</scope>
    <source>
        <strain evidence="2">B73</strain>
    </source>
</reference>
<feature type="compositionally biased region" description="Low complexity" evidence="1">
    <location>
        <begin position="28"/>
        <end position="46"/>
    </location>
</feature>
<dbReference type="EMBL" id="BT065081">
    <property type="protein sequence ID" value="ACN30957.1"/>
    <property type="molecule type" value="mRNA"/>
</dbReference>
<proteinExistence type="evidence at transcript level"/>
<evidence type="ECO:0000313" key="2">
    <source>
        <dbReference type="EMBL" id="ACN30957.1"/>
    </source>
</evidence>
<dbReference type="AlphaFoldDB" id="C0P9W2"/>
<name>C0P9W2_MAIZE</name>
<evidence type="ECO:0000256" key="1">
    <source>
        <dbReference type="SAM" id="MobiDB-lite"/>
    </source>
</evidence>
<organism evidence="2">
    <name type="scientific">Zea mays</name>
    <name type="common">Maize</name>
    <dbReference type="NCBI Taxonomy" id="4577"/>
    <lineage>
        <taxon>Eukaryota</taxon>
        <taxon>Viridiplantae</taxon>
        <taxon>Streptophyta</taxon>
        <taxon>Embryophyta</taxon>
        <taxon>Tracheophyta</taxon>
        <taxon>Spermatophyta</taxon>
        <taxon>Magnoliopsida</taxon>
        <taxon>Liliopsida</taxon>
        <taxon>Poales</taxon>
        <taxon>Poaceae</taxon>
        <taxon>PACMAD clade</taxon>
        <taxon>Panicoideae</taxon>
        <taxon>Andropogonodae</taxon>
        <taxon>Andropogoneae</taxon>
        <taxon>Tripsacinae</taxon>
        <taxon>Zea</taxon>
    </lineage>
</organism>
<sequence>MCSSAALQFPHGRLLSNLCAGVSFPWSPSTPWSTSPSPSPISSPSSARHGGWPQDAAHQPHRPYPLLFPTVRSPGVVVVIRHGTFIDHVLWRTTTTGIISKWD</sequence>
<protein>
    <submittedName>
        <fullName evidence="2">Uncharacterized protein</fullName>
    </submittedName>
</protein>